<feature type="domain" description="Spore germination protein N-terminal" evidence="10">
    <location>
        <begin position="24"/>
        <end position="191"/>
    </location>
</feature>
<dbReference type="Pfam" id="PF25198">
    <property type="entry name" value="Spore_GerAC_N"/>
    <property type="match status" value="1"/>
</dbReference>
<dbReference type="InterPro" id="IPR038501">
    <property type="entry name" value="Spore_GerAC_C_sf"/>
</dbReference>
<keyword evidence="7" id="KW-0449">Lipoprotein</keyword>
<evidence type="ECO:0000313" key="11">
    <source>
        <dbReference type="EMBL" id="MBW7474284.1"/>
    </source>
</evidence>
<evidence type="ECO:0000256" key="7">
    <source>
        <dbReference type="ARBA" id="ARBA00023288"/>
    </source>
</evidence>
<evidence type="ECO:0000256" key="3">
    <source>
        <dbReference type="ARBA" id="ARBA00022544"/>
    </source>
</evidence>
<feature type="signal peptide" evidence="8">
    <location>
        <begin position="1"/>
        <end position="24"/>
    </location>
</feature>
<dbReference type="NCBIfam" id="TIGR02887">
    <property type="entry name" value="spore_ger_x_C"/>
    <property type="match status" value="1"/>
</dbReference>
<evidence type="ECO:0000256" key="5">
    <source>
        <dbReference type="ARBA" id="ARBA00023136"/>
    </source>
</evidence>
<dbReference type="EMBL" id="JAHZIJ010000002">
    <property type="protein sequence ID" value="MBW7474284.1"/>
    <property type="molecule type" value="Genomic_DNA"/>
</dbReference>
<dbReference type="PANTHER" id="PTHR35789">
    <property type="entry name" value="SPORE GERMINATION PROTEIN B3"/>
    <property type="match status" value="1"/>
</dbReference>
<comment type="caution">
    <text evidence="11">The sequence shown here is derived from an EMBL/GenBank/DDBJ whole genome shotgun (WGS) entry which is preliminary data.</text>
</comment>
<evidence type="ECO:0000256" key="2">
    <source>
        <dbReference type="ARBA" id="ARBA00007886"/>
    </source>
</evidence>
<protein>
    <submittedName>
        <fullName evidence="11">Ger(X)C family spore germination protein</fullName>
    </submittedName>
</protein>
<evidence type="ECO:0000256" key="6">
    <source>
        <dbReference type="ARBA" id="ARBA00023139"/>
    </source>
</evidence>
<feature type="domain" description="Spore germination GerAC-like C-terminal" evidence="9">
    <location>
        <begin position="201"/>
        <end position="372"/>
    </location>
</feature>
<name>A0ABS7D2Y0_9BACL</name>
<organism evidence="11 12">
    <name type="scientific">Paenibacillus oenotherae</name>
    <dbReference type="NCBI Taxonomy" id="1435645"/>
    <lineage>
        <taxon>Bacteria</taxon>
        <taxon>Bacillati</taxon>
        <taxon>Bacillota</taxon>
        <taxon>Bacilli</taxon>
        <taxon>Bacillales</taxon>
        <taxon>Paenibacillaceae</taxon>
        <taxon>Paenibacillus</taxon>
    </lineage>
</organism>
<dbReference type="PROSITE" id="PS51257">
    <property type="entry name" value="PROKAR_LIPOPROTEIN"/>
    <property type="match status" value="1"/>
</dbReference>
<evidence type="ECO:0000256" key="1">
    <source>
        <dbReference type="ARBA" id="ARBA00004635"/>
    </source>
</evidence>
<keyword evidence="6" id="KW-0564">Palmitate</keyword>
<proteinExistence type="inferred from homology"/>
<dbReference type="RefSeq" id="WP_219871508.1">
    <property type="nucleotide sequence ID" value="NZ_JAHZIJ010000002.1"/>
</dbReference>
<dbReference type="Pfam" id="PF05504">
    <property type="entry name" value="Spore_GerAC"/>
    <property type="match status" value="1"/>
</dbReference>
<keyword evidence="5" id="KW-0472">Membrane</keyword>
<reference evidence="11 12" key="1">
    <citation type="submission" date="2021-07" db="EMBL/GenBank/DDBJ databases">
        <title>Paenibacillus radiodurans sp. nov., isolated from the southeastern edge of Tengger Desert.</title>
        <authorList>
            <person name="Zhang G."/>
        </authorList>
    </citation>
    <scope>NUCLEOTIDE SEQUENCE [LARGE SCALE GENOMIC DNA]</scope>
    <source>
        <strain evidence="11 12">DT7-4</strain>
    </source>
</reference>
<dbReference type="InterPro" id="IPR046953">
    <property type="entry name" value="Spore_GerAC-like_C"/>
</dbReference>
<evidence type="ECO:0000259" key="9">
    <source>
        <dbReference type="Pfam" id="PF05504"/>
    </source>
</evidence>
<evidence type="ECO:0000259" key="10">
    <source>
        <dbReference type="Pfam" id="PF25198"/>
    </source>
</evidence>
<dbReference type="Proteomes" id="UP000812277">
    <property type="component" value="Unassembled WGS sequence"/>
</dbReference>
<keyword evidence="3" id="KW-0309">Germination</keyword>
<dbReference type="InterPro" id="IPR057336">
    <property type="entry name" value="GerAC_N"/>
</dbReference>
<dbReference type="InterPro" id="IPR008844">
    <property type="entry name" value="Spore_GerAC-like"/>
</dbReference>
<evidence type="ECO:0000256" key="4">
    <source>
        <dbReference type="ARBA" id="ARBA00022729"/>
    </source>
</evidence>
<accession>A0ABS7D2Y0</accession>
<feature type="chain" id="PRO_5047527638" evidence="8">
    <location>
        <begin position="25"/>
        <end position="375"/>
    </location>
</feature>
<evidence type="ECO:0000256" key="8">
    <source>
        <dbReference type="SAM" id="SignalP"/>
    </source>
</evidence>
<keyword evidence="4 8" id="KW-0732">Signal</keyword>
<dbReference type="PANTHER" id="PTHR35789:SF1">
    <property type="entry name" value="SPORE GERMINATION PROTEIN B3"/>
    <property type="match status" value="1"/>
</dbReference>
<comment type="similarity">
    <text evidence="2">Belongs to the GerABKC lipoprotein family.</text>
</comment>
<comment type="subcellular location">
    <subcellularLocation>
        <location evidence="1">Membrane</location>
        <topology evidence="1">Lipid-anchor</topology>
    </subcellularLocation>
</comment>
<evidence type="ECO:0000313" key="12">
    <source>
        <dbReference type="Proteomes" id="UP000812277"/>
    </source>
</evidence>
<gene>
    <name evidence="11" type="ORF">K0T92_05970</name>
</gene>
<sequence>MKFRLLLTLSAVTLICVTTSSCYDQLNLENASTPLAFGMDLNEDNQLELYTSTPIFSKNIRKKSLEINATIRTLRQSKAVQNAQSPGSTQGRNFQVILVGKRLLQHEGWIQMLDVIFRDARNTVTDRVVAVDGALSEIMFLNPEDQPLLPVLLRGMITTSSDNAETVSTTAQELHRQYFEKGITPSISQVKVKDHKRILVTGTTLLTRKGRYAASLGYQESILLNTLQKKAKSGVSLTYSIPGKSKTGPFDTDTLSFTAQKIATKIKTSYQQSRFQFDIKLKIAADLTEVMFPYNVLRDNKQLEPIIAGLLKSQIEKLLKKFQRHNIDPVGFGLYARAYQYREYKKVQDRWAEALSDAVFHVSVEFDINAIGPVK</sequence>
<keyword evidence="12" id="KW-1185">Reference proteome</keyword>
<dbReference type="Gene3D" id="3.30.300.210">
    <property type="entry name" value="Nutrient germinant receptor protein C, domain 3"/>
    <property type="match status" value="1"/>
</dbReference>